<name>A0A553P887_TIGCA</name>
<accession>A0A553P887</accession>
<evidence type="ECO:0000256" key="18">
    <source>
        <dbReference type="SAM" id="Phobius"/>
    </source>
</evidence>
<dbReference type="Pfam" id="PF00755">
    <property type="entry name" value="Carn_acyltransf"/>
    <property type="match status" value="1"/>
</dbReference>
<dbReference type="Gene3D" id="3.30.559.70">
    <property type="entry name" value="Choline/Carnitine o-acyltransferase, domain 2"/>
    <property type="match status" value="1"/>
</dbReference>
<protein>
    <recommendedName>
        <fullName evidence="5">carnitine O-palmitoyltransferase</fullName>
        <ecNumber evidence="5">2.3.1.21</ecNumber>
    </recommendedName>
</protein>
<keyword evidence="7 17" id="KW-0808">Transferase</keyword>
<dbReference type="UniPathway" id="UPA00659"/>
<dbReference type="SUPFAM" id="SSF52777">
    <property type="entry name" value="CoA-dependent acyltransferases"/>
    <property type="match status" value="2"/>
</dbReference>
<evidence type="ECO:0000313" key="22">
    <source>
        <dbReference type="Proteomes" id="UP000318571"/>
    </source>
</evidence>
<dbReference type="EC" id="2.3.1.21" evidence="5"/>
<dbReference type="Pfam" id="PF16484">
    <property type="entry name" value="CPT_N"/>
    <property type="match status" value="1"/>
</dbReference>
<feature type="transmembrane region" description="Helical" evidence="18">
    <location>
        <begin position="61"/>
        <end position="88"/>
    </location>
</feature>
<dbReference type="STRING" id="6832.A0A553P887"/>
<comment type="subcellular location">
    <subcellularLocation>
        <location evidence="1">Membrane</location>
        <topology evidence="1">Multi-pass membrane protein</topology>
    </subcellularLocation>
    <subcellularLocation>
        <location evidence="2">Mitochondrion membrane</location>
    </subcellularLocation>
</comment>
<dbReference type="PANTHER" id="PTHR22589:SF31">
    <property type="entry name" value="CARNITINE O-PALMITOYLTRANSFERASE"/>
    <property type="match status" value="1"/>
</dbReference>
<dbReference type="PROSITE" id="PS00440">
    <property type="entry name" value="ACYLTRANSF_C_2"/>
    <property type="match status" value="1"/>
</dbReference>
<dbReference type="PROSITE" id="PS00439">
    <property type="entry name" value="ACYLTRANSF_C_1"/>
    <property type="match status" value="1"/>
</dbReference>
<dbReference type="FunFam" id="3.30.559.10:FF:000002">
    <property type="entry name" value="carnitine O-palmitoyltransferase 1, liver isoform"/>
    <property type="match status" value="1"/>
</dbReference>
<evidence type="ECO:0000256" key="6">
    <source>
        <dbReference type="ARBA" id="ARBA00022448"/>
    </source>
</evidence>
<evidence type="ECO:0000256" key="11">
    <source>
        <dbReference type="ARBA" id="ARBA00023098"/>
    </source>
</evidence>
<feature type="transmembrane region" description="Helical" evidence="18">
    <location>
        <begin position="108"/>
        <end position="133"/>
    </location>
</feature>
<dbReference type="InterPro" id="IPR000542">
    <property type="entry name" value="Carn_acyl_trans"/>
</dbReference>
<keyword evidence="12" id="KW-0496">Mitochondrion</keyword>
<keyword evidence="13 18" id="KW-0472">Membrane</keyword>
<evidence type="ECO:0000256" key="12">
    <source>
        <dbReference type="ARBA" id="ARBA00023128"/>
    </source>
</evidence>
<feature type="domain" description="Choline/carnitine acyltransferase" evidence="19">
    <location>
        <begin position="194"/>
        <end position="771"/>
    </location>
</feature>
<comment type="similarity">
    <text evidence="4 17">Belongs to the carnitine/choline acetyltransferase family.</text>
</comment>
<evidence type="ECO:0000256" key="7">
    <source>
        <dbReference type="ARBA" id="ARBA00022679"/>
    </source>
</evidence>
<dbReference type="GO" id="GO:0004095">
    <property type="term" value="F:carnitine O-palmitoyltransferase activity"/>
    <property type="evidence" value="ECO:0007669"/>
    <property type="project" value="UniProtKB-EC"/>
</dbReference>
<evidence type="ECO:0000256" key="2">
    <source>
        <dbReference type="ARBA" id="ARBA00004325"/>
    </source>
</evidence>
<evidence type="ECO:0000313" key="21">
    <source>
        <dbReference type="EMBL" id="TRY73887.1"/>
    </source>
</evidence>
<dbReference type="InterPro" id="IPR023213">
    <property type="entry name" value="CAT-like_dom_sf"/>
</dbReference>
<dbReference type="GO" id="GO:0009437">
    <property type="term" value="P:carnitine metabolic process"/>
    <property type="evidence" value="ECO:0007669"/>
    <property type="project" value="TreeGrafter"/>
</dbReference>
<dbReference type="Proteomes" id="UP000318571">
    <property type="component" value="Chromosome 3"/>
</dbReference>
<evidence type="ECO:0000256" key="1">
    <source>
        <dbReference type="ARBA" id="ARBA00004141"/>
    </source>
</evidence>
<organism evidence="21 22">
    <name type="scientific">Tigriopus californicus</name>
    <name type="common">Marine copepod</name>
    <dbReference type="NCBI Taxonomy" id="6832"/>
    <lineage>
        <taxon>Eukaryota</taxon>
        <taxon>Metazoa</taxon>
        <taxon>Ecdysozoa</taxon>
        <taxon>Arthropoda</taxon>
        <taxon>Crustacea</taxon>
        <taxon>Multicrustacea</taxon>
        <taxon>Hexanauplia</taxon>
        <taxon>Copepoda</taxon>
        <taxon>Harpacticoida</taxon>
        <taxon>Harpacticidae</taxon>
        <taxon>Tigriopus</taxon>
    </lineage>
</organism>
<evidence type="ECO:0000256" key="14">
    <source>
        <dbReference type="ARBA" id="ARBA00023315"/>
    </source>
</evidence>
<evidence type="ECO:0000256" key="8">
    <source>
        <dbReference type="ARBA" id="ARBA00022692"/>
    </source>
</evidence>
<comment type="caution">
    <text evidence="21">The sequence shown here is derived from an EMBL/GenBank/DDBJ whole genome shotgun (WGS) entry which is preliminary data.</text>
</comment>
<evidence type="ECO:0000256" key="3">
    <source>
        <dbReference type="ARBA" id="ARBA00005005"/>
    </source>
</evidence>
<gene>
    <name evidence="21" type="ORF">TCAL_02254</name>
</gene>
<evidence type="ECO:0000259" key="19">
    <source>
        <dbReference type="Pfam" id="PF00755"/>
    </source>
</evidence>
<feature type="active site" description="Proton acceptor" evidence="16">
    <location>
        <position position="491"/>
    </location>
</feature>
<feature type="transmembrane region" description="Helical" evidence="18">
    <location>
        <begin position="154"/>
        <end position="174"/>
    </location>
</feature>
<keyword evidence="6" id="KW-0813">Transport</keyword>
<keyword evidence="8 18" id="KW-0812">Transmembrane</keyword>
<proteinExistence type="inferred from homology"/>
<sequence length="786" mass="89247">MAEARQAVGFQFSVTHDGNLNINFDREVLKLIYHAVERGYKKRFARLLNSLHNGIFPFGPYILIGNTLVLTVLHLAGLDFFFGITQTILQGLNLLNNPYCPFDISQGVLWLVSCLVSAILGSLLTVSVVRFLLRLLFSYTGWIYMSRDQLRNPPILIKLWMLIIKGLISIRLIGKEISPGHAMLRSYQGALPSLPLPSVQDTISRYLESVTPILSPEELREMKALAEDFKESLGPRLQKYLWIKKLWSDNYVSDWWEEYVYLRGRLPLMINSNYYAVDAIFNQPTTNQSARAANVIHSAFSFRRLLQKQAPAPLMVQQFIPMCSNQYERTFNTTRVPGEVADTLVHYDDSTHVVVAYKGRYYRVGCYHEGRLLDPAEIQYQIRGILNDKIHEDDGERLLGVMTASNRTIWAKFRSDFCCLGVNKNSLKVIDTAAFVVVLDDYDYDYNPEDPSQLNHFGRMMLHGKGHDRWFDKSFCLIVGQNGRVGLNAEHSWADAPVVGHLWEYILVNDSQVLGYDGNGNCKGVVCTPPPSAIKLRWMFPTEAINVMEKSLTIAEAMIDDLDLYILPFFKFGKGAAKKCNLSPDAFIQLSLQLTYFRNAGQFCQTYEACMTRLFRDGRTETVRPCTNEAAAWVRAMDDPNKDNQAKLDLLKLACAKHQKSYQDCMTGKGVDRHLFCLYVVSKYLEEKSPFLEKVLSEPWRLSTSQTAVRGEFLDIRKYPDLISCGGGFGPVADDGYGVSYIIIGEDRIFFHVSSKKSCPTTSSSRFAEMLGQSLTDVKNLFDDSK</sequence>
<dbReference type="EMBL" id="VCGU01000007">
    <property type="protein sequence ID" value="TRY73887.1"/>
    <property type="molecule type" value="Genomic_DNA"/>
</dbReference>
<keyword evidence="10 18" id="KW-1133">Transmembrane helix</keyword>
<dbReference type="PANTHER" id="PTHR22589">
    <property type="entry name" value="CARNITINE O-ACYLTRANSFERASE"/>
    <property type="match status" value="1"/>
</dbReference>
<dbReference type="FunFam" id="3.30.559.70:FF:000001">
    <property type="entry name" value="Carnitine O-palmitoyltransferase 1, liver isoform"/>
    <property type="match status" value="1"/>
</dbReference>
<keyword evidence="11" id="KW-0443">Lipid metabolism</keyword>
<comment type="pathway">
    <text evidence="3">Lipid metabolism; fatty acid beta-oxidation.</text>
</comment>
<keyword evidence="9" id="KW-0276">Fatty acid metabolism</keyword>
<dbReference type="GO" id="GO:0031966">
    <property type="term" value="C:mitochondrial membrane"/>
    <property type="evidence" value="ECO:0007669"/>
    <property type="project" value="UniProtKB-SubCell"/>
</dbReference>
<dbReference type="AlphaFoldDB" id="A0A553P887"/>
<evidence type="ECO:0000256" key="16">
    <source>
        <dbReference type="PIRSR" id="PIRSR600542-1"/>
    </source>
</evidence>
<evidence type="ECO:0000256" key="17">
    <source>
        <dbReference type="RuleBase" id="RU003801"/>
    </source>
</evidence>
<dbReference type="InterPro" id="IPR039551">
    <property type="entry name" value="Cho/carn_acyl_trans"/>
</dbReference>
<evidence type="ECO:0000256" key="9">
    <source>
        <dbReference type="ARBA" id="ARBA00022832"/>
    </source>
</evidence>
<keyword evidence="14 17" id="KW-0012">Acyltransferase</keyword>
<dbReference type="GO" id="GO:0006635">
    <property type="term" value="P:fatty acid beta-oxidation"/>
    <property type="evidence" value="ECO:0007669"/>
    <property type="project" value="UniProtKB-UniPathway"/>
</dbReference>
<dbReference type="Gene3D" id="6.10.250.1760">
    <property type="match status" value="1"/>
</dbReference>
<keyword evidence="22" id="KW-1185">Reference proteome</keyword>
<feature type="domain" description="Carnitine O-palmitoyltransferase N-terminal" evidence="20">
    <location>
        <begin position="1"/>
        <end position="47"/>
    </location>
</feature>
<evidence type="ECO:0000256" key="15">
    <source>
        <dbReference type="ARBA" id="ARBA00048480"/>
    </source>
</evidence>
<dbReference type="Gene3D" id="3.30.559.10">
    <property type="entry name" value="Chloramphenicol acetyltransferase-like domain"/>
    <property type="match status" value="1"/>
</dbReference>
<dbReference type="InterPro" id="IPR042231">
    <property type="entry name" value="Cho/carn_acyl_trans_2"/>
</dbReference>
<dbReference type="GO" id="GO:0015909">
    <property type="term" value="P:long-chain fatty acid transport"/>
    <property type="evidence" value="ECO:0007669"/>
    <property type="project" value="UniProtKB-ARBA"/>
</dbReference>
<comment type="catalytic activity">
    <reaction evidence="15">
        <text>(R)-carnitine + hexadecanoyl-CoA = O-hexadecanoyl-(R)-carnitine + CoA</text>
        <dbReference type="Rhea" id="RHEA:12661"/>
        <dbReference type="ChEBI" id="CHEBI:16347"/>
        <dbReference type="ChEBI" id="CHEBI:17490"/>
        <dbReference type="ChEBI" id="CHEBI:57287"/>
        <dbReference type="ChEBI" id="CHEBI:57379"/>
        <dbReference type="EC" id="2.3.1.21"/>
    </reaction>
    <physiologicalReaction direction="left-to-right" evidence="15">
        <dbReference type="Rhea" id="RHEA:12662"/>
    </physiologicalReaction>
</comment>
<evidence type="ECO:0000256" key="5">
    <source>
        <dbReference type="ARBA" id="ARBA00013243"/>
    </source>
</evidence>
<evidence type="ECO:0000256" key="13">
    <source>
        <dbReference type="ARBA" id="ARBA00023136"/>
    </source>
</evidence>
<evidence type="ECO:0000256" key="10">
    <source>
        <dbReference type="ARBA" id="ARBA00022989"/>
    </source>
</evidence>
<dbReference type="InterPro" id="IPR032476">
    <property type="entry name" value="CPT_N"/>
</dbReference>
<dbReference type="OMA" id="KMDGTPT"/>
<evidence type="ECO:0000256" key="4">
    <source>
        <dbReference type="ARBA" id="ARBA00005232"/>
    </source>
</evidence>
<evidence type="ECO:0000259" key="20">
    <source>
        <dbReference type="Pfam" id="PF16484"/>
    </source>
</evidence>
<reference evidence="21 22" key="1">
    <citation type="journal article" date="2018" name="Nat. Ecol. Evol.">
        <title>Genomic signatures of mitonuclear coevolution across populations of Tigriopus californicus.</title>
        <authorList>
            <person name="Barreto F.S."/>
            <person name="Watson E.T."/>
            <person name="Lima T.G."/>
            <person name="Willett C.S."/>
            <person name="Edmands S."/>
            <person name="Li W."/>
            <person name="Burton R.S."/>
        </authorList>
    </citation>
    <scope>NUCLEOTIDE SEQUENCE [LARGE SCALE GENOMIC DNA]</scope>
    <source>
        <strain evidence="21 22">San Diego</strain>
    </source>
</reference>